<dbReference type="AlphaFoldDB" id="A0AAD7BGJ5"/>
<keyword evidence="2" id="KW-1185">Reference proteome</keyword>
<dbReference type="EMBL" id="JARKIF010000017">
    <property type="protein sequence ID" value="KAJ7620318.1"/>
    <property type="molecule type" value="Genomic_DNA"/>
</dbReference>
<reference evidence="1" key="1">
    <citation type="submission" date="2023-03" db="EMBL/GenBank/DDBJ databases">
        <title>Massive genome expansion in bonnet fungi (Mycena s.s.) driven by repeated elements and novel gene families across ecological guilds.</title>
        <authorList>
            <consortium name="Lawrence Berkeley National Laboratory"/>
            <person name="Harder C.B."/>
            <person name="Miyauchi S."/>
            <person name="Viragh M."/>
            <person name="Kuo A."/>
            <person name="Thoen E."/>
            <person name="Andreopoulos B."/>
            <person name="Lu D."/>
            <person name="Skrede I."/>
            <person name="Drula E."/>
            <person name="Henrissat B."/>
            <person name="Morin E."/>
            <person name="Kohler A."/>
            <person name="Barry K."/>
            <person name="LaButti K."/>
            <person name="Morin E."/>
            <person name="Salamov A."/>
            <person name="Lipzen A."/>
            <person name="Mereny Z."/>
            <person name="Hegedus B."/>
            <person name="Baldrian P."/>
            <person name="Stursova M."/>
            <person name="Weitz H."/>
            <person name="Taylor A."/>
            <person name="Grigoriev I.V."/>
            <person name="Nagy L.G."/>
            <person name="Martin F."/>
            <person name="Kauserud H."/>
        </authorList>
    </citation>
    <scope>NUCLEOTIDE SEQUENCE</scope>
    <source>
        <strain evidence="1">9284</strain>
    </source>
</reference>
<evidence type="ECO:0000313" key="2">
    <source>
        <dbReference type="Proteomes" id="UP001221142"/>
    </source>
</evidence>
<gene>
    <name evidence="1" type="ORF">FB45DRAFT_929962</name>
</gene>
<evidence type="ECO:0000313" key="1">
    <source>
        <dbReference type="EMBL" id="KAJ7620318.1"/>
    </source>
</evidence>
<proteinExistence type="predicted"/>
<name>A0AAD7BGJ5_9AGAR</name>
<dbReference type="Proteomes" id="UP001221142">
    <property type="component" value="Unassembled WGS sequence"/>
</dbReference>
<sequence>MSVNPLHTPELLYHTISFVHALQDLYACALGSRSWVYPAQSQLFCEISLSWYRDATSASSAATLFRRLADLLEGSPHLSLLIADLYIALEVFDAEILTKLSKLSFPRLFTLAMFSFTPFAAESVPPMRHLLGSPSLRMLSLSLSFATPECFVRIWEECAPGIKTLWLRVEAPWHSPESDELPTTDNMSFTRRPVRISLESLDVDCTELRKVQWWLDSPCCPFEFSGLKALRFGCSMQHLRASALSQAFPSVELARIDALFGASEPVDLSVFERLVQLDVDYADLLSIRTIRPQSRHLLRVLRIRVGDGEYDAIFAGLDHHCISTLHEEFANLTMVYVAADAAAPRFARSVEEYFPQSKIPVCLEWI</sequence>
<comment type="caution">
    <text evidence="1">The sequence shown here is derived from an EMBL/GenBank/DDBJ whole genome shotgun (WGS) entry which is preliminary data.</text>
</comment>
<organism evidence="1 2">
    <name type="scientific">Roridomyces roridus</name>
    <dbReference type="NCBI Taxonomy" id="1738132"/>
    <lineage>
        <taxon>Eukaryota</taxon>
        <taxon>Fungi</taxon>
        <taxon>Dikarya</taxon>
        <taxon>Basidiomycota</taxon>
        <taxon>Agaricomycotina</taxon>
        <taxon>Agaricomycetes</taxon>
        <taxon>Agaricomycetidae</taxon>
        <taxon>Agaricales</taxon>
        <taxon>Marasmiineae</taxon>
        <taxon>Mycenaceae</taxon>
        <taxon>Roridomyces</taxon>
    </lineage>
</organism>
<accession>A0AAD7BGJ5</accession>
<feature type="non-terminal residue" evidence="1">
    <location>
        <position position="1"/>
    </location>
</feature>
<protein>
    <submittedName>
        <fullName evidence="1">Uncharacterized protein</fullName>
    </submittedName>
</protein>